<dbReference type="PRINTS" id="PR00985">
    <property type="entry name" value="TRNASYNTHLEU"/>
</dbReference>
<dbReference type="GO" id="GO:0005524">
    <property type="term" value="F:ATP binding"/>
    <property type="evidence" value="ECO:0007669"/>
    <property type="project" value="UniProtKB-KW"/>
</dbReference>
<dbReference type="Gene3D" id="3.40.50.620">
    <property type="entry name" value="HUPs"/>
    <property type="match status" value="2"/>
</dbReference>
<evidence type="ECO:0000256" key="9">
    <source>
        <dbReference type="ARBA" id="ARBA00047469"/>
    </source>
</evidence>
<dbReference type="Proteomes" id="UP000829291">
    <property type="component" value="Chromosome 1"/>
</dbReference>
<evidence type="ECO:0000259" key="11">
    <source>
        <dbReference type="Pfam" id="PF00133"/>
    </source>
</evidence>
<evidence type="ECO:0000313" key="13">
    <source>
        <dbReference type="Proteomes" id="UP000829291"/>
    </source>
</evidence>
<dbReference type="Gene3D" id="1.10.730.10">
    <property type="entry name" value="Isoleucyl-tRNA Synthetase, Domain 1"/>
    <property type="match status" value="2"/>
</dbReference>
<keyword evidence="4 10" id="KW-0547">Nucleotide-binding</keyword>
<protein>
    <recommendedName>
        <fullName evidence="2">leucine--tRNA ligase</fullName>
        <ecNumber evidence="2">6.1.1.4</ecNumber>
    </recommendedName>
    <alternativeName>
        <fullName evidence="8">Leucyl-tRNA synthetase</fullName>
    </alternativeName>
</protein>
<dbReference type="RefSeq" id="XP_015510108.2">
    <property type="nucleotide sequence ID" value="XM_015654622.2"/>
</dbReference>
<dbReference type="InterPro" id="IPR001412">
    <property type="entry name" value="aa-tRNA-synth_I_CS"/>
</dbReference>
<dbReference type="GeneID" id="107217209"/>
<proteinExistence type="inferred from homology"/>
<dbReference type="InterPro" id="IPR002302">
    <property type="entry name" value="Leu-tRNA-ligase"/>
</dbReference>
<name>A0A6J0B8Y1_NEOLC</name>
<evidence type="ECO:0000256" key="10">
    <source>
        <dbReference type="RuleBase" id="RU363035"/>
    </source>
</evidence>
<feature type="domain" description="Aminoacyl-tRNA synthetase class Ia" evidence="11">
    <location>
        <begin position="58"/>
        <end position="244"/>
    </location>
</feature>
<dbReference type="InterPro" id="IPR013155">
    <property type="entry name" value="M/V/L/I-tRNA-synth_anticd-bd"/>
</dbReference>
<keyword evidence="6 10" id="KW-0648">Protein biosynthesis</keyword>
<dbReference type="GO" id="GO:0006429">
    <property type="term" value="P:leucyl-tRNA aminoacylation"/>
    <property type="evidence" value="ECO:0007669"/>
    <property type="project" value="InterPro"/>
</dbReference>
<evidence type="ECO:0000256" key="6">
    <source>
        <dbReference type="ARBA" id="ARBA00022917"/>
    </source>
</evidence>
<dbReference type="SUPFAM" id="SSF47323">
    <property type="entry name" value="Anticodon-binding domain of a subclass of class I aminoacyl-tRNA synthetases"/>
    <property type="match status" value="1"/>
</dbReference>
<feature type="domain" description="Methionyl/Valyl/Leucyl/Isoleucyl-tRNA synthetase anticodon-binding" evidence="12">
    <location>
        <begin position="748"/>
        <end position="809"/>
    </location>
</feature>
<reference evidence="14" key="1">
    <citation type="submission" date="2025-08" db="UniProtKB">
        <authorList>
            <consortium name="RefSeq"/>
        </authorList>
    </citation>
    <scope>IDENTIFICATION</scope>
    <source>
        <tissue evidence="14">Thorax and Abdomen</tissue>
    </source>
</reference>
<dbReference type="Pfam" id="PF08264">
    <property type="entry name" value="Anticodon_1"/>
    <property type="match status" value="1"/>
</dbReference>
<dbReference type="EC" id="6.1.1.4" evidence="2"/>
<evidence type="ECO:0000259" key="12">
    <source>
        <dbReference type="Pfam" id="PF08264"/>
    </source>
</evidence>
<accession>A0A6J0B8Y1</accession>
<dbReference type="InParanoid" id="A0A6J0B8Y1"/>
<dbReference type="PANTHER" id="PTHR43740">
    <property type="entry name" value="LEUCYL-TRNA SYNTHETASE"/>
    <property type="match status" value="1"/>
</dbReference>
<dbReference type="GO" id="GO:0005759">
    <property type="term" value="C:mitochondrial matrix"/>
    <property type="evidence" value="ECO:0007669"/>
    <property type="project" value="UniProtKB-SubCell"/>
</dbReference>
<dbReference type="SUPFAM" id="SSF52374">
    <property type="entry name" value="Nucleotidylyl transferase"/>
    <property type="match status" value="1"/>
</dbReference>
<dbReference type="FunCoup" id="A0A6J0B8Y1">
    <property type="interactions" value="1478"/>
</dbReference>
<feature type="domain" description="Aminoacyl-tRNA synthetase class Ia" evidence="11">
    <location>
        <begin position="411"/>
        <end position="570"/>
    </location>
</feature>
<evidence type="ECO:0000256" key="4">
    <source>
        <dbReference type="ARBA" id="ARBA00022741"/>
    </source>
</evidence>
<evidence type="ECO:0000256" key="8">
    <source>
        <dbReference type="ARBA" id="ARBA00030520"/>
    </source>
</evidence>
<keyword evidence="3 10" id="KW-0436">Ligase</keyword>
<dbReference type="GO" id="GO:0032543">
    <property type="term" value="P:mitochondrial translation"/>
    <property type="evidence" value="ECO:0007669"/>
    <property type="project" value="TreeGrafter"/>
</dbReference>
<comment type="similarity">
    <text evidence="1 10">Belongs to the class-I aminoacyl-tRNA synthetase family.</text>
</comment>
<dbReference type="InterPro" id="IPR002300">
    <property type="entry name" value="aa-tRNA-synth_Ia"/>
</dbReference>
<dbReference type="OrthoDB" id="15954at2759"/>
<dbReference type="KEGG" id="nlo:107217209"/>
<dbReference type="NCBIfam" id="TIGR00396">
    <property type="entry name" value="leuS_bact"/>
    <property type="match status" value="1"/>
</dbReference>
<evidence type="ECO:0000256" key="1">
    <source>
        <dbReference type="ARBA" id="ARBA00005594"/>
    </source>
</evidence>
<dbReference type="Pfam" id="PF00133">
    <property type="entry name" value="tRNA-synt_1"/>
    <property type="match status" value="2"/>
</dbReference>
<dbReference type="InterPro" id="IPR009080">
    <property type="entry name" value="tRNAsynth_Ia_anticodon-bd"/>
</dbReference>
<keyword evidence="5 10" id="KW-0067">ATP-binding</keyword>
<gene>
    <name evidence="14" type="primary">LOC107217209</name>
</gene>
<organism evidence="14">
    <name type="scientific">Neodiprion lecontei</name>
    <name type="common">Redheaded pine sawfly</name>
    <dbReference type="NCBI Taxonomy" id="441921"/>
    <lineage>
        <taxon>Eukaryota</taxon>
        <taxon>Metazoa</taxon>
        <taxon>Ecdysozoa</taxon>
        <taxon>Arthropoda</taxon>
        <taxon>Hexapoda</taxon>
        <taxon>Insecta</taxon>
        <taxon>Pterygota</taxon>
        <taxon>Neoptera</taxon>
        <taxon>Endopterygota</taxon>
        <taxon>Hymenoptera</taxon>
        <taxon>Tenthredinoidea</taxon>
        <taxon>Diprionidae</taxon>
        <taxon>Diprioninae</taxon>
        <taxon>Neodiprion</taxon>
    </lineage>
</organism>
<keyword evidence="13" id="KW-1185">Reference proteome</keyword>
<sequence length="891" mass="102501">MHYKGLYSSKMITRLLANKFIQHISTRHMSTGLNLWEHDVNPEIKHKIEQHWKHKLRDDLFNAHDHSKEKFYVLSMFPYPSGQLHMGHVRVYSISDTIARFYRMRGKNVLHPMGWDAFGLPAENAAMERGLDPAAWTEDNIKKMRVQMDRLGCSFDWECELATSNPDYYRWTQELFIKLFENGLVYRKEALVNWDPVDQTVLADEQVDDNGCSWRSGAKVEKKILNQWFIRTTAFAKPLLDGLNDPELKGWRDVINLQKHWIGECNGLSIDCRLVSDDPSYPKTITLWTDKLESIEDAKFVAVSSGSFLDKIEGSKDPNDVFKLLNTRAVNPFNNKMLPIYVTDAIEYDLFTDSHIGIPTSSDTDAELCKTFGIDFELKHKLSSSQIEEKRAEILKKATDLNIGRYPVSSKLRDWLISRQRYWGTPIPIVHCEHCKVQPVSRDRLPVVLPKLNITTKSGKSPLLQATEWLETKCPKCGGKATRETDTMDTFMDSSWYFMRYIDSKNNTDMFSKETAKEMLPVDLYIGGKEHAVLHLYYARFISHFLHSQGLVPTREPFQQLLVQGMVNGQTYRVQSTGKYLKADEVEKKGKNKFVHKESGSPVVAAWEKMSKSKYNGVDPADIFNEHGTDMTRLIILAEVAPTSPRNWSTLTFPGIIKWQHRLWLTIRNFIQGRKALTPEQLDTIPNEDKFVEQENILFDARNYYIKGVTKNIMCTRQLSVAISKMQGLTNSIRRSAPDVIAQGCEYERTLAAQVIMLAPFAPHFASELWAGFCSAPHLTSNKNIREQEIQWDKGVLQQNWPEIDMEYKLNLNVVVNNVEVMSLEVPRYVLENMTSDDAVRYTIESPKFQAFLKNWKVVGATFHAAQGFDASIEISTEKPTKELEMQETEV</sequence>
<dbReference type="PANTHER" id="PTHR43740:SF2">
    <property type="entry name" value="LEUCINE--TRNA LIGASE, MITOCHONDRIAL"/>
    <property type="match status" value="1"/>
</dbReference>
<evidence type="ECO:0000256" key="2">
    <source>
        <dbReference type="ARBA" id="ARBA00013164"/>
    </source>
</evidence>
<comment type="catalytic activity">
    <reaction evidence="9">
        <text>tRNA(Leu) + L-leucine + ATP = L-leucyl-tRNA(Leu) + AMP + diphosphate</text>
        <dbReference type="Rhea" id="RHEA:11688"/>
        <dbReference type="Rhea" id="RHEA-COMP:9613"/>
        <dbReference type="Rhea" id="RHEA-COMP:9622"/>
        <dbReference type="ChEBI" id="CHEBI:30616"/>
        <dbReference type="ChEBI" id="CHEBI:33019"/>
        <dbReference type="ChEBI" id="CHEBI:57427"/>
        <dbReference type="ChEBI" id="CHEBI:78442"/>
        <dbReference type="ChEBI" id="CHEBI:78494"/>
        <dbReference type="ChEBI" id="CHEBI:456215"/>
        <dbReference type="EC" id="6.1.1.4"/>
    </reaction>
</comment>
<evidence type="ECO:0000256" key="3">
    <source>
        <dbReference type="ARBA" id="ARBA00022598"/>
    </source>
</evidence>
<keyword evidence="7 10" id="KW-0030">Aminoacyl-tRNA synthetase</keyword>
<dbReference type="PROSITE" id="PS00178">
    <property type="entry name" value="AA_TRNA_LIGASE_I"/>
    <property type="match status" value="1"/>
</dbReference>
<evidence type="ECO:0000313" key="14">
    <source>
        <dbReference type="RefSeq" id="XP_015510108.2"/>
    </source>
</evidence>
<dbReference type="GO" id="GO:0004823">
    <property type="term" value="F:leucine-tRNA ligase activity"/>
    <property type="evidence" value="ECO:0007669"/>
    <property type="project" value="UniProtKB-EC"/>
</dbReference>
<evidence type="ECO:0000256" key="7">
    <source>
        <dbReference type="ARBA" id="ARBA00023146"/>
    </source>
</evidence>
<dbReference type="CDD" id="cd00812">
    <property type="entry name" value="LeuRS_core"/>
    <property type="match status" value="1"/>
</dbReference>
<dbReference type="AlphaFoldDB" id="A0A6J0B8Y1"/>
<evidence type="ECO:0000256" key="5">
    <source>
        <dbReference type="ARBA" id="ARBA00022840"/>
    </source>
</evidence>
<dbReference type="InterPro" id="IPR014729">
    <property type="entry name" value="Rossmann-like_a/b/a_fold"/>
</dbReference>